<dbReference type="PANTHER" id="PTHR11571">
    <property type="entry name" value="GLUTATHIONE S-TRANSFERASE"/>
    <property type="match status" value="1"/>
</dbReference>
<name>A0A8J6KIW4_ELECQ</name>
<sequence>MAARTVLHYYNGRGRAEIIRWMLAVADIEYEEQFYTTLAQLDKMLESGDLMFQQIPMLEIDGMKLVQTRAILNYIADKANLYGSNLKERAYIDMYVEGAIDLVTLILYYFFLPECDQEKQRNLMKEKAHNRYFPVYEKALEGKQYLVGDKLSFADVYLIYDILSLEDFHPDILQNWPNLQAFKKRICEVPTIKKFLQPGSKRKPMADATYIATVKLLAFR</sequence>
<dbReference type="Gene3D" id="3.40.30.10">
    <property type="entry name" value="Glutaredoxin"/>
    <property type="match status" value="1"/>
</dbReference>
<accession>A0A8J6KIW4</accession>
<reference evidence="6" key="1">
    <citation type="thesis" date="2020" institute="ProQuest LLC" country="789 East Eisenhower Parkway, Ann Arbor, MI, USA">
        <title>Comparative Genomics and Chromosome Evolution.</title>
        <authorList>
            <person name="Mudd A.B."/>
        </authorList>
    </citation>
    <scope>NUCLEOTIDE SEQUENCE</scope>
    <source>
        <strain evidence="6">HN-11 Male</strain>
        <tissue evidence="6">Kidney and liver</tissue>
    </source>
</reference>
<dbReference type="Pfam" id="PF02798">
    <property type="entry name" value="GST_N"/>
    <property type="match status" value="1"/>
</dbReference>
<dbReference type="InterPro" id="IPR036282">
    <property type="entry name" value="Glutathione-S-Trfase_C_sf"/>
</dbReference>
<dbReference type="PRINTS" id="PR01266">
    <property type="entry name" value="GSTRNSFRASEA"/>
</dbReference>
<gene>
    <name evidence="6" type="ORF">GDO78_001589</name>
</gene>
<keyword evidence="7" id="KW-1185">Reference proteome</keyword>
<dbReference type="InterPro" id="IPR040079">
    <property type="entry name" value="Glutathione_S-Trfase"/>
</dbReference>
<dbReference type="PANTHER" id="PTHR11571:SF230">
    <property type="entry name" value="GLUTATHIONE TRANSFERASE"/>
    <property type="match status" value="1"/>
</dbReference>
<dbReference type="EC" id="2.5.1.18" evidence="3"/>
<dbReference type="GO" id="GO:0006749">
    <property type="term" value="P:glutathione metabolic process"/>
    <property type="evidence" value="ECO:0007669"/>
    <property type="project" value="TreeGrafter"/>
</dbReference>
<dbReference type="SUPFAM" id="SSF52833">
    <property type="entry name" value="Thioredoxin-like"/>
    <property type="match status" value="1"/>
</dbReference>
<dbReference type="InterPro" id="IPR036249">
    <property type="entry name" value="Thioredoxin-like_sf"/>
</dbReference>
<organism evidence="6 7">
    <name type="scientific">Eleutherodactylus coqui</name>
    <name type="common">Puerto Rican coqui</name>
    <dbReference type="NCBI Taxonomy" id="57060"/>
    <lineage>
        <taxon>Eukaryota</taxon>
        <taxon>Metazoa</taxon>
        <taxon>Chordata</taxon>
        <taxon>Craniata</taxon>
        <taxon>Vertebrata</taxon>
        <taxon>Euteleostomi</taxon>
        <taxon>Amphibia</taxon>
        <taxon>Batrachia</taxon>
        <taxon>Anura</taxon>
        <taxon>Neobatrachia</taxon>
        <taxon>Hyloidea</taxon>
        <taxon>Eleutherodactylidae</taxon>
        <taxon>Eleutherodactylinae</taxon>
        <taxon>Eleutherodactylus</taxon>
        <taxon>Eleutherodactylus</taxon>
    </lineage>
</organism>
<comment type="caution">
    <text evidence="6">The sequence shown here is derived from an EMBL/GenBank/DDBJ whole genome shotgun (WGS) entry which is preliminary data.</text>
</comment>
<dbReference type="Pfam" id="PF00043">
    <property type="entry name" value="GST_C"/>
    <property type="match status" value="1"/>
</dbReference>
<evidence type="ECO:0000313" key="7">
    <source>
        <dbReference type="Proteomes" id="UP000770717"/>
    </source>
</evidence>
<evidence type="ECO:0000313" key="6">
    <source>
        <dbReference type="EMBL" id="KAG9493791.1"/>
    </source>
</evidence>
<dbReference type="OrthoDB" id="414243at2759"/>
<dbReference type="PROSITE" id="PS50404">
    <property type="entry name" value="GST_NTER"/>
    <property type="match status" value="1"/>
</dbReference>
<evidence type="ECO:0000256" key="3">
    <source>
        <dbReference type="RuleBase" id="RU003494"/>
    </source>
</evidence>
<protein>
    <recommendedName>
        <fullName evidence="3">Glutathione S-transferase</fullName>
        <ecNumber evidence="3">2.5.1.18</ecNumber>
    </recommendedName>
</protein>
<comment type="similarity">
    <text evidence="1 3">Belongs to the GST superfamily. Alpha family.</text>
</comment>
<dbReference type="EMBL" id="WNTK01000001">
    <property type="protein sequence ID" value="KAG9493791.1"/>
    <property type="molecule type" value="Genomic_DNA"/>
</dbReference>
<dbReference type="SFLD" id="SFLDG01205">
    <property type="entry name" value="AMPS.1"/>
    <property type="match status" value="1"/>
</dbReference>
<evidence type="ECO:0000259" key="5">
    <source>
        <dbReference type="PROSITE" id="PS50405"/>
    </source>
</evidence>
<dbReference type="SUPFAM" id="SSF47616">
    <property type="entry name" value="GST C-terminal domain-like"/>
    <property type="match status" value="1"/>
</dbReference>
<feature type="domain" description="GST C-terminal" evidence="5">
    <location>
        <begin position="85"/>
        <end position="205"/>
    </location>
</feature>
<keyword evidence="2 3" id="KW-0808">Transferase</keyword>
<dbReference type="InterPro" id="IPR003080">
    <property type="entry name" value="GST_alpha"/>
</dbReference>
<dbReference type="Gene3D" id="1.20.1050.10">
    <property type="match status" value="1"/>
</dbReference>
<dbReference type="FunFam" id="1.20.1050.10:FF:000005">
    <property type="entry name" value="Glutathione S-transferase A1"/>
    <property type="match status" value="1"/>
</dbReference>
<dbReference type="InterPro" id="IPR004046">
    <property type="entry name" value="GST_C"/>
</dbReference>
<dbReference type="InterPro" id="IPR050213">
    <property type="entry name" value="GST_superfamily"/>
</dbReference>
<evidence type="ECO:0000259" key="4">
    <source>
        <dbReference type="PROSITE" id="PS50404"/>
    </source>
</evidence>
<dbReference type="GO" id="GO:0004364">
    <property type="term" value="F:glutathione transferase activity"/>
    <property type="evidence" value="ECO:0007669"/>
    <property type="project" value="UniProtKB-EC"/>
</dbReference>
<dbReference type="Proteomes" id="UP000770717">
    <property type="component" value="Unassembled WGS sequence"/>
</dbReference>
<dbReference type="InterPro" id="IPR004045">
    <property type="entry name" value="Glutathione_S-Trfase_N"/>
</dbReference>
<dbReference type="PROSITE" id="PS50405">
    <property type="entry name" value="GST_CTER"/>
    <property type="match status" value="1"/>
</dbReference>
<proteinExistence type="inferred from homology"/>
<evidence type="ECO:0000256" key="2">
    <source>
        <dbReference type="ARBA" id="ARBA00022679"/>
    </source>
</evidence>
<feature type="domain" description="GST N-terminal" evidence="4">
    <location>
        <begin position="3"/>
        <end position="83"/>
    </location>
</feature>
<evidence type="ECO:0000256" key="1">
    <source>
        <dbReference type="ARBA" id="ARBA00011055"/>
    </source>
</evidence>
<comment type="catalytic activity">
    <reaction evidence="3">
        <text>RX + glutathione = an S-substituted glutathione + a halide anion + H(+)</text>
        <dbReference type="Rhea" id="RHEA:16437"/>
        <dbReference type="ChEBI" id="CHEBI:15378"/>
        <dbReference type="ChEBI" id="CHEBI:16042"/>
        <dbReference type="ChEBI" id="CHEBI:17792"/>
        <dbReference type="ChEBI" id="CHEBI:57925"/>
        <dbReference type="ChEBI" id="CHEBI:90779"/>
        <dbReference type="EC" id="2.5.1.18"/>
    </reaction>
</comment>
<dbReference type="AlphaFoldDB" id="A0A8J6KIW4"/>
<dbReference type="SFLD" id="SFLDS00019">
    <property type="entry name" value="Glutathione_Transferase_(cytos"/>
    <property type="match status" value="1"/>
</dbReference>
<dbReference type="InterPro" id="IPR010987">
    <property type="entry name" value="Glutathione-S-Trfase_C-like"/>
</dbReference>
<dbReference type="SFLD" id="SFLDG00363">
    <property type="entry name" value="AMPS_(cytGST):_Alpha-__Mu-__Pi"/>
    <property type="match status" value="1"/>
</dbReference>